<proteinExistence type="inferred from homology"/>
<dbReference type="PROSITE" id="PS01129">
    <property type="entry name" value="PSI_RLU"/>
    <property type="match status" value="1"/>
</dbReference>
<dbReference type="InterPro" id="IPR006508">
    <property type="entry name" value="PsdUridine_synth_RluA-like"/>
</dbReference>
<dbReference type="PANTHER" id="PTHR21600:SF87">
    <property type="entry name" value="RNA PSEUDOURIDYLATE SYNTHASE DOMAIN-CONTAINING PROTEIN 1"/>
    <property type="match status" value="1"/>
</dbReference>
<dbReference type="CDD" id="cd02869">
    <property type="entry name" value="PseudoU_synth_RluA_like"/>
    <property type="match status" value="1"/>
</dbReference>
<dbReference type="Pfam" id="PF00849">
    <property type="entry name" value="PseudoU_synth_2"/>
    <property type="match status" value="1"/>
</dbReference>
<evidence type="ECO:0000313" key="4">
    <source>
        <dbReference type="Proteomes" id="UP000290244"/>
    </source>
</evidence>
<evidence type="ECO:0000256" key="1">
    <source>
        <dbReference type="ARBA" id="ARBA00010876"/>
    </source>
</evidence>
<name>A0A4P6PBN3_9GAMM</name>
<feature type="domain" description="Pseudouridine synthase RsuA/RluA-like" evidence="2">
    <location>
        <begin position="10"/>
        <end position="154"/>
    </location>
</feature>
<dbReference type="EMBL" id="CP034759">
    <property type="protein sequence ID" value="QBG37125.1"/>
    <property type="molecule type" value="Genomic_DNA"/>
</dbReference>
<accession>A0A4P6PBN3</accession>
<dbReference type="PANTHER" id="PTHR21600">
    <property type="entry name" value="MITOCHONDRIAL RNA PSEUDOURIDINE SYNTHASE"/>
    <property type="match status" value="1"/>
</dbReference>
<dbReference type="InterPro" id="IPR050188">
    <property type="entry name" value="RluA_PseudoU_synthase"/>
</dbReference>
<dbReference type="KEGG" id="lsd:EMK97_16010"/>
<dbReference type="Proteomes" id="UP000290244">
    <property type="component" value="Chromosome"/>
</dbReference>
<evidence type="ECO:0000259" key="2">
    <source>
        <dbReference type="Pfam" id="PF00849"/>
    </source>
</evidence>
<reference evidence="3 4" key="1">
    <citation type="submission" date="2018-12" db="EMBL/GenBank/DDBJ databases">
        <title>Complete genome of Litorilituus sediminis.</title>
        <authorList>
            <person name="Liu A."/>
            <person name="Rong J."/>
        </authorList>
    </citation>
    <scope>NUCLEOTIDE SEQUENCE [LARGE SCALE GENOMIC DNA]</scope>
    <source>
        <strain evidence="3 4">JCM 17549</strain>
    </source>
</reference>
<dbReference type="OrthoDB" id="9807829at2"/>
<dbReference type="InterPro" id="IPR020103">
    <property type="entry name" value="PsdUridine_synth_cat_dom_sf"/>
</dbReference>
<protein>
    <submittedName>
        <fullName evidence="3">TIGR01621 family pseudouridine synthase</fullName>
    </submittedName>
</protein>
<dbReference type="AlphaFoldDB" id="A0A4P6PBN3"/>
<dbReference type="GO" id="GO:0140098">
    <property type="term" value="F:catalytic activity, acting on RNA"/>
    <property type="evidence" value="ECO:0007669"/>
    <property type="project" value="UniProtKB-ARBA"/>
</dbReference>
<evidence type="ECO:0000313" key="3">
    <source>
        <dbReference type="EMBL" id="QBG37125.1"/>
    </source>
</evidence>
<dbReference type="RefSeq" id="WP_130603794.1">
    <property type="nucleotide sequence ID" value="NZ_CP034759.1"/>
</dbReference>
<organism evidence="3 4">
    <name type="scientific">Litorilituus sediminis</name>
    <dbReference type="NCBI Taxonomy" id="718192"/>
    <lineage>
        <taxon>Bacteria</taxon>
        <taxon>Pseudomonadati</taxon>
        <taxon>Pseudomonadota</taxon>
        <taxon>Gammaproteobacteria</taxon>
        <taxon>Alteromonadales</taxon>
        <taxon>Colwelliaceae</taxon>
        <taxon>Litorilituus</taxon>
    </lineage>
</organism>
<dbReference type="SUPFAM" id="SSF55120">
    <property type="entry name" value="Pseudouridine synthase"/>
    <property type="match status" value="1"/>
</dbReference>
<dbReference type="InterPro" id="IPR006224">
    <property type="entry name" value="PsdUridine_synth_RluA-like_CS"/>
</dbReference>
<dbReference type="GO" id="GO:0003723">
    <property type="term" value="F:RNA binding"/>
    <property type="evidence" value="ECO:0007669"/>
    <property type="project" value="InterPro"/>
</dbReference>
<sequence length="226" mass="25747">MFKIIAQHEDFIVIDKPADINFHDEGELGQGLCSQVKAQCALTELYPVHRLDKMTSGLIIFAKNKHCAQQFGELFKQHKIEKYYLALSDKKPSKKQGLIKGDMAKSRRGSWKLLRTSNNPAITQFFSFSIQPSLRLFLLKPHSGKTHQLRVALSSIGASILGDKQYSGSAADRGYLHAYALRFMFNDQQFDFISAPAEGELFKNEKLKAMLAQIKKPWQESWPRLK</sequence>
<dbReference type="GO" id="GO:0000455">
    <property type="term" value="P:enzyme-directed rRNA pseudouridine synthesis"/>
    <property type="evidence" value="ECO:0007669"/>
    <property type="project" value="TreeGrafter"/>
</dbReference>
<dbReference type="InterPro" id="IPR006145">
    <property type="entry name" value="PsdUridine_synth_RsuA/RluA"/>
</dbReference>
<comment type="similarity">
    <text evidence="1">Belongs to the pseudouridine synthase RluA family.</text>
</comment>
<keyword evidence="4" id="KW-1185">Reference proteome</keyword>
<gene>
    <name evidence="3" type="ORF">EMK97_16010</name>
</gene>
<dbReference type="NCBIfam" id="TIGR01621">
    <property type="entry name" value="RluA-like"/>
    <property type="match status" value="1"/>
</dbReference>
<dbReference type="GO" id="GO:0009982">
    <property type="term" value="F:pseudouridine synthase activity"/>
    <property type="evidence" value="ECO:0007669"/>
    <property type="project" value="InterPro"/>
</dbReference>
<dbReference type="Gene3D" id="3.30.2350.10">
    <property type="entry name" value="Pseudouridine synthase"/>
    <property type="match status" value="1"/>
</dbReference>